<evidence type="ECO:0000313" key="3">
    <source>
        <dbReference type="Proteomes" id="UP000320333"/>
    </source>
</evidence>
<dbReference type="SUPFAM" id="SSF52821">
    <property type="entry name" value="Rhodanese/Cell cycle control phosphatase"/>
    <property type="match status" value="1"/>
</dbReference>
<dbReference type="STRING" id="246404.A0A507FQF5"/>
<comment type="caution">
    <text evidence="2">The sequence shown here is derived from an EMBL/GenBank/DDBJ whole genome shotgun (WGS) entry which is preliminary data.</text>
</comment>
<proteinExistence type="predicted"/>
<organism evidence="2 3">
    <name type="scientific">Chytriomyces confervae</name>
    <dbReference type="NCBI Taxonomy" id="246404"/>
    <lineage>
        <taxon>Eukaryota</taxon>
        <taxon>Fungi</taxon>
        <taxon>Fungi incertae sedis</taxon>
        <taxon>Chytridiomycota</taxon>
        <taxon>Chytridiomycota incertae sedis</taxon>
        <taxon>Chytridiomycetes</taxon>
        <taxon>Chytridiales</taxon>
        <taxon>Chytriomycetaceae</taxon>
        <taxon>Chytriomyces</taxon>
    </lineage>
</organism>
<evidence type="ECO:0000313" key="2">
    <source>
        <dbReference type="EMBL" id="TPX77815.1"/>
    </source>
</evidence>
<dbReference type="GO" id="GO:0005737">
    <property type="term" value="C:cytoplasm"/>
    <property type="evidence" value="ECO:0007669"/>
    <property type="project" value="TreeGrafter"/>
</dbReference>
<dbReference type="PROSITE" id="PS50206">
    <property type="entry name" value="RHODANESE_3"/>
    <property type="match status" value="1"/>
</dbReference>
<dbReference type="SMART" id="SM00450">
    <property type="entry name" value="RHOD"/>
    <property type="match status" value="1"/>
</dbReference>
<name>A0A507FQF5_9FUNG</name>
<dbReference type="InterPro" id="IPR036873">
    <property type="entry name" value="Rhodanese-like_dom_sf"/>
</dbReference>
<feature type="domain" description="Rhodanese" evidence="1">
    <location>
        <begin position="36"/>
        <end position="140"/>
    </location>
</feature>
<keyword evidence="3" id="KW-1185">Reference proteome</keyword>
<evidence type="ECO:0000259" key="1">
    <source>
        <dbReference type="PROSITE" id="PS50206"/>
    </source>
</evidence>
<accession>A0A507FQF5</accession>
<dbReference type="Pfam" id="PF00581">
    <property type="entry name" value="Rhodanese"/>
    <property type="match status" value="1"/>
</dbReference>
<reference evidence="2 3" key="1">
    <citation type="journal article" date="2019" name="Sci. Rep.">
        <title>Comparative genomics of chytrid fungi reveal insights into the obligate biotrophic and pathogenic lifestyle of Synchytrium endobioticum.</title>
        <authorList>
            <person name="van de Vossenberg B.T.L.H."/>
            <person name="Warris S."/>
            <person name="Nguyen H.D.T."/>
            <person name="van Gent-Pelzer M.P.E."/>
            <person name="Joly D.L."/>
            <person name="van de Geest H.C."/>
            <person name="Bonants P.J.M."/>
            <person name="Smith D.S."/>
            <person name="Levesque C.A."/>
            <person name="van der Lee T.A.J."/>
        </authorList>
    </citation>
    <scope>NUCLEOTIDE SEQUENCE [LARGE SCALE GENOMIC DNA]</scope>
    <source>
        <strain evidence="2 3">CBS 675.73</strain>
    </source>
</reference>
<dbReference type="OrthoDB" id="8300214at2759"/>
<protein>
    <recommendedName>
        <fullName evidence="1">Rhodanese domain-containing protein</fullName>
    </recommendedName>
</protein>
<dbReference type="AlphaFoldDB" id="A0A507FQF5"/>
<dbReference type="Gene3D" id="3.40.250.10">
    <property type="entry name" value="Rhodanese-like domain"/>
    <property type="match status" value="1"/>
</dbReference>
<dbReference type="GO" id="GO:0004725">
    <property type="term" value="F:protein tyrosine phosphatase activity"/>
    <property type="evidence" value="ECO:0007669"/>
    <property type="project" value="TreeGrafter"/>
</dbReference>
<dbReference type="InterPro" id="IPR001763">
    <property type="entry name" value="Rhodanese-like_dom"/>
</dbReference>
<gene>
    <name evidence="2" type="ORF">CcCBS67573_g00962</name>
</gene>
<dbReference type="GO" id="GO:0005634">
    <property type="term" value="C:nucleus"/>
    <property type="evidence" value="ECO:0007669"/>
    <property type="project" value="TreeGrafter"/>
</dbReference>
<dbReference type="EMBL" id="QEAP01000014">
    <property type="protein sequence ID" value="TPX77815.1"/>
    <property type="molecule type" value="Genomic_DNA"/>
</dbReference>
<dbReference type="PANTHER" id="PTHR10828">
    <property type="entry name" value="M-PHASE INDUCER PHOSPHATASE DUAL SPECIFICITY PHOSPHATASE CDC25"/>
    <property type="match status" value="1"/>
</dbReference>
<dbReference type="PANTHER" id="PTHR10828:SF50">
    <property type="entry name" value="REDUCTASE (ARC2), PUTATIVE (AFU_ORTHOLOGUE AFUA_6G13400)-RELATED"/>
    <property type="match status" value="1"/>
</dbReference>
<dbReference type="Proteomes" id="UP000320333">
    <property type="component" value="Unassembled WGS sequence"/>
</dbReference>
<sequence>MTEPSWTDAFPTPTSKPARLTREDCAALLKDSSLVNGKDFVFVDVRRTDFGGGTVRGAVNVHAQTFFDNLDAFTAEYAAVKKVIFFCNSSSWTDTKMGRGPRCAAWYQDALDTRGIKTSQAFILSAGVKGWVNEFKDDASLTQDYDEQFWLQA</sequence>